<evidence type="ECO:0000256" key="7">
    <source>
        <dbReference type="ARBA" id="ARBA00022729"/>
    </source>
</evidence>
<keyword evidence="21" id="KW-1133">Transmembrane helix</keyword>
<feature type="domain" description="Fibronectin type-III" evidence="24">
    <location>
        <begin position="2354"/>
        <end position="2460"/>
    </location>
</feature>
<dbReference type="EMBL" id="JAICCE010000014">
    <property type="protein sequence ID" value="KAG9268334.1"/>
    <property type="molecule type" value="Genomic_DNA"/>
</dbReference>
<dbReference type="InterPro" id="IPR006558">
    <property type="entry name" value="LamG-like"/>
</dbReference>
<accession>A0A8T2LBR3</accession>
<feature type="domain" description="Fibronectin type-III" evidence="24">
    <location>
        <begin position="3444"/>
        <end position="3537"/>
    </location>
</feature>
<sequence>TTIIIYLTSLHQEASLLPRMYWLHRHRGTALLLYTLGLFVPFGTVAPQGSFPRLENIGAYKSVGVAPGGATCGVPERSAFCQAGRAEEDFLTCSQHFCIQECPYRSSTPRYADLLAAHPDGCPAGDSQDLRPGAEAGSSSFVFRNQSSCLASPSSPNLGPAGSFTLTVWLKLEEASVMTVFEKSAMDKLVLLLTISETQIQFHYTTQTGQIFSIFMRTAGHISLGQWTHMALQVHGTTVSLFLNGQEEDSTALDTQTLEGPITDITSDSVFWIGQSSNGSNQFIGRMQDFRFYPQTLTNREIEEVFSGRLPQLHVQPSCRCPPSHPRVHPLVERYCIPNSADDTTNNRVLRLNVDAHPLHYINDNDIGTSWVSSVLSTAEKLDQGVTITIDLENGQYQVFYVILQFQSAQPESVRIQRRTGGGSGWRDWQYLAKNCSFFGMEDNGPLEKPDSVNCLQFPSDVPYSRGNITFSMLTPEPNLRPGYNNFYSSTTLQEFVRATHVRIHLQGQYHTRGAHVPYRHRYYAVDEITISGRCECHGHADSCDTATNPYRCLCLPESHTHGTNCERCDPLFNDKPFRSGDQVQAYNCRPCQCYGHAFSCHYNASMDPYPSEHFRGGGGVCDNCTHNTSGRNCERCRNLFYREVGMSLWAEDMCKPCECNSAGTVNGSLDCDQMGGQCKCKRRVSGRQCNQCQHGFYQLQSALPDGCRACNCNAAGTAPPDITCHQDSGQCQCKANVIGLSCDRCNYGFKFLNSTNPDGCEPCSCNPDGSLHQFCNPFSGQCECRVGVRGLNCDTCAPDTYGLKGGRPCLPCDCSPLGSVPGLPCDPLTGQCVCRPHVEGRRCGVCQDGYHSLGAGGSLGCLPCQCERRGTLEELSACDKVTGQCRCKSGTEGPRCNRCSPHMYWIGSGNSTHGCQPCLCDLLGSVAGTACDPDSGQCMCLPTRHGRECGSCKPGYFHSEEGRSECEACDCHPVGAVGQVCATATGQCVCSHSSLAGRRCDRCQDLYYGFNPDTGRCEQCGCDPVGGFNGSCLAETGQCLCKLFVTGDKCDSCVEGSSHMDPTNHLGCSKEPRQQPPPVGTVLSASAIELSWNAPDSPNSNALTYTLLRNSQIIHSSFSLHPFEPVLFTDSGLSPYTLYTYQLLTSNVHGNTSSSSISLRTLASIPEPNKLQLSLVGRAGPTSASFNWSEPLNTSGPVELYTLSSVEEQSGEELLHYQGTLTEVTVDGLQPFTRYVFSLQACTNGGCARSDNLTLLTAQISPQRQPPPRVAMLSSTELQVDWDPPDLPNGIIIRYELFMQVLNESMENGTSVGAEHRVFLSSGWWNPQRALVSANENALTPPESSVVVSDLEPFTVYRFRVLTVNMAGSTSSEWTVGRTGEGVPEYMSSPRVSPVSSSSLLVSWETPREQDVRGRVTEYRVSLHREQTSNPYTPPVVTQLLYTASAEERSYTVVGLKPYEAYSFTVTVCNTQGCVSSQPASARTRPSAPAGLKAPRLNPLNTTGMEISWAAPAELNGPPPVYQVERTDVSLSDAQGQVVRGRRFTGIGYFHFPSSTLPTNTDFTGLQLSFRTRAEDGLILCALSPGEQEEYVVLQIRGGRPYFLFDPQASAVALSPQNDGGRRYNDNQWHRLIATRKQAVGTIIVDDQYTGSASATSGSTIIGQNTGVYFGGLPENFTIHRQDTGPARLVQEGFAGCVREVLVQRATSPVDVWEPLDWDSALEEHGTYGDWEGCPEDSEHGAYFLGHGFLKMKPDVFTGGDHFEISFDFKTDQLNALLLFAYNSNGEDYILAELQGGILSWVLRWGEQSAELAVWVGLSYCDGGWNSATMLKRGSVAGAGLNEALEQQRSRRGGPLTISSPLYLGGVPADLQHPALHRHSLRHGFGGCIRGVRLAARGPVVNLAAASRGAVRVNLDGCLSADTSVNCRGNDSILVYSGRERSAVDLTLQPFTEYLYRVMASGEGGWTAGPWQRGRSRETVPQSVLPPSRVASVNGSSVEVSWAEPPGVRGVIERYVVKAYSRDCPSSPPISATFPNTQRLAGTLSGLAPFSSYSITLTACTQAGCGESERSVGLTTPQEAPGDVPPPRAVSYPNSLSVYWDPPHKPNGIITHYTLYHHSKLIYQGNDTVFNITDLDVYTPHKLLLSSCTEAGCTNSSTVTLFTGQLPPSYMEAPVLTVLDARSIYLQWAAPLEVNGLLEFYTLYQAVPEEEPVVVYNSSELFQDHTVRDLVPGATYLFHIAACTAGGCTLSAHSVAHTEESSPEEVPAPDVLHVSPHALNLSWGPPRQPNGIISSYGLWMNGALVQNSSSTSFGVSGLSPWSLHSFRVQACTAQGCALGPLTEVRTLEMPPVGSVPLEVLNETPRSVRMKWDSPAKPNGNLTYSALFTGAFYQPSGQNGSGVEVTEEMETRTQFTTGKAGHWVSIGGLLPYSNYSVRVRACNGQGCVESAPTSITLPPAAPDGLLAPRLAAATPTSLQVAWLSPARPNAPGPLHYRLQMKTPTTQEILQLVDNETTVFSQWIEGLEPFTEYQFRLLVSNSHGESSSSWLSLYTDQDRPGSVDPPVLFEIHSRNATIAWSPPSHPNGIITHYNIYQNGQLSTTVPGNSTMLTLSGLDSYWHYSIQVEACTEAGCTLSSDSHTIHTPPAPPEGVAPPRLYSDTPTSVLLTWDPPLRANGVLEKYTVERRAAGTEQISTVATVLPNHTLTYLDSSTALSPWGSYEYRVVASTEQGGSNSSQWQRVTTRPSRPAGLQPPDVLVLGPESVQVTWSAPLIANGEIERYEIRMPDPRIPHTDPFDLNRTVTNLVPYTNYSVTILSCSGGGGYVGGCTESLPTSVTTLPTIPQGVGSLSVVAISESFLAVSWQPPSRPNGPNIRYELLRRKTQQPLASSPPEDFNRWFHVYAGDKLFHEDKGLSRYTWYEYKLLVHNDVGQASGEMATGVTLAGPPIASANVSALVLNHTAILFNWTTPTLQDLQGKAELCFLTVNSTQGSQTLSLDPSVTSILISDLQPSTEYTLALTVSNGAHNITSPAVTCTTSDGEPEGVFPPEVVTLNSTSVRVLWAAPLVPNGAVTQYSIYLDEQLYASTDNTSGSLELGGLLPFTVYDIQVEVCTVYACLKSNSTKVTTVEDTPTDIAPPHVQVLSSRSVRLEWTSPGQPNGIMGGYDIRRRALKPCEELKAKQAVLPQTQCLYLECPAHQDFCGNSCYDPELQVCCGETLHEFRDLHECCGELYLLVVNASFSVCCGGQFLQPLPQHQCCGGYYVPVSPGEVCCPDPDQLRVSVGLGDLCCGAMPFSSAGGQICCGGLLHDGYSSQCCGGELVEKDVVCCGDAERGVAHAPAPGMACCGEHYINTSTSLCCRGPELKAKVHVLDNRTSAQKCCWMELIQQEEECCNGVAFDLLESVCADRAPYNLLIQEKCRPSMLCPVSAAWGAYCGLCDFNPTQFICTWVPGEPDTATPTPTSLPDTQPASSAATHEGQLCPTAEELVYSGMANRYIFTDTELDPYTNYEYKVGAWNRYGRAFSPTSRITTKEDVPRGVPPPRWSKVGLRDDIIQLDWSPPSDPNGGISHYGILRDGQERYRGTELSFTDAGGIRPFQEYTYQLRACTSAGCTDSTKVVAVTVQGVPEGLAAPSVRALGPTALHISWVAPTKPNGIIREYFLIQSGVGVIHTYTQGEMTYNLTGLQPHTNYSFVLRACTAAGCGASQPSIGRTLQDAPAGVWAVPRSVLVNSTAVELYWSGPSEQNGVLRRYRLLRDGEVVFTSGPQEGNYTDAGLTPNSRYVYELEASTDGGSSLSSKYVIQTPVCSPERVPAPYNVNVSGPRSVFVAWSPPGVYNSSLPVEYNLLLNAGTERPLFRPAGQDRFLLLNGLDPYTVYHIRVQACQTEGCGVGPGVSVRTSEVAPQALDPPELSAAGAAVIEVRWIPPHKPNGLMTMYFIYRRPLGTQEELLVFIWTEGPLEFIDASDSLQPFTEYEYRVTAHNSQGSISSSWASTLTLEAEPQGMGVPIAWPTSAYSVLLNWTEPSKPNGLISKYRIVYQKQPRDPTLNSTPVTALTVPGDVFQAHVFGLEPYSTYSVRVEAVNEAGAVSSPWATVRTLQASPSGLANFSVEKRENGRALLLHWPEPAAPNGVIKMYNIFSDDNLEFSGLSRQFLFRRLQPYTTYSLVLEACTEAGCTRTSPQPVTTEEAPPSTQLAPTVQNVGAHSVELHWTPPGQPNGRILQYQIVGMSVEESRIRSDEDETARAKVLCTENAVEASSFSCNISGLQPWNRYRFGVRVSNAAGSTDSPWLTVHTKQAPPSGLLPPVPSHLEGRPYELLVSWRPPLEPNGVLVSYRIQRDNVPFHFSFDSSVLNYTDEDLTAYTNYSYAIIACTIACCITSPSTTVRTLEAAPATVEPPVVSIITAYSVSAAWTVPSSQNGEILEYTLQVNKKEVYRGKKLNVEVTDLQPHTLYLLILTACTSGGCTASPSTPAQTKEAPPTGMLAPTLKVTGPESVEVTWKEPNHPNGVIMGYELRRDGRVIYAGTDTRYHDFTLLPSVEYSYVVTANNSQGTATSPPAVARTQPSAPSGVAPPQLQALGPFSVMAQWDPPARANGVIISYSLYKRDPAEPNVKRLIFAPHHSAFQSRSFSLTALKPYYRYEMRVEACTLLGCAASDWASVQTQEAPPAGQSAPLLELQTDSEGMQTVFLLSWAPPTQSNGKLLHYELYRRPGEDTESHSAPILVYRNTSTSHHDRKLLPYTAYEYQVWAVNSAGHARSSWALGRTGPAPPEGVSPPKFLRIHATSAVVDISPPAKPNGIVSLYRVFTQNQDTHHLLSEGTSRQQTLHGLLPFTVYSVGVEACTCYLCCSRGPLSELRTQASTPSQQPPPRPVTLTSRWALVEWDEPLQPNGIIESCELLVRSACPQPLQPVPMPCSVGAVETRFFGKGQILNITNLLPYASYEVCVVSYNNIGSTASDWVSITTLKEPPQYKQPFVVNSNLTTVYVDWTQSFYLNGPLRDYALTESSLRLYSGFHSYIYIPRTSDKTFSFQVTCSTDSGSASSPVIKYNTATGVDAVETASGGKTGLYGTGYRFYTELWFILLMAFLGLLLLALLLGLILRRALNKPPFIRERPPLQPLQRRSPKYPPSDSYLDLCSNHASTALLQSDRGLGLADTKITGPGSRISNHSYQTTMSVLRVPSQTQLSHAYSQNSLHRSVSQLLDAADKKSLAGLAWDPDLQGTDSGMYVGDEEYPETIKGFSSVKKEQTMFTDTHL</sequence>
<feature type="domain" description="Fibronectin type-III" evidence="24">
    <location>
        <begin position="4004"/>
        <end position="4107"/>
    </location>
</feature>
<keyword evidence="9" id="KW-1009">Hearing</keyword>
<keyword evidence="7" id="KW-0732">Signal</keyword>
<feature type="domain" description="Fibronectin type-III" evidence="24">
    <location>
        <begin position="2081"/>
        <end position="2170"/>
    </location>
</feature>
<evidence type="ECO:0000313" key="27">
    <source>
        <dbReference type="Proteomes" id="UP000752171"/>
    </source>
</evidence>
<dbReference type="SUPFAM" id="SSF49265">
    <property type="entry name" value="Fibronectin type III"/>
    <property type="match status" value="20"/>
</dbReference>
<keyword evidence="12" id="KW-0325">Glycoprotein</keyword>
<feature type="domain" description="Fibronectin type-III" evidence="24">
    <location>
        <begin position="3909"/>
        <end position="4003"/>
    </location>
</feature>
<evidence type="ECO:0000259" key="22">
    <source>
        <dbReference type="PROSITE" id="PS50025"/>
    </source>
</evidence>
<evidence type="ECO:0000256" key="16">
    <source>
        <dbReference type="ARBA" id="ARBA00072076"/>
    </source>
</evidence>
<dbReference type="Gene3D" id="2.60.120.200">
    <property type="match status" value="3"/>
</dbReference>
<organism evidence="26 27">
    <name type="scientific">Astyanax mexicanus</name>
    <name type="common">Blind cave fish</name>
    <name type="synonym">Astyanax fasciatus mexicanus</name>
    <dbReference type="NCBI Taxonomy" id="7994"/>
    <lineage>
        <taxon>Eukaryota</taxon>
        <taxon>Metazoa</taxon>
        <taxon>Chordata</taxon>
        <taxon>Craniata</taxon>
        <taxon>Vertebrata</taxon>
        <taxon>Euteleostomi</taxon>
        <taxon>Actinopterygii</taxon>
        <taxon>Neopterygii</taxon>
        <taxon>Teleostei</taxon>
        <taxon>Ostariophysi</taxon>
        <taxon>Characiformes</taxon>
        <taxon>Characoidei</taxon>
        <taxon>Acestrorhamphidae</taxon>
        <taxon>Acestrorhamphinae</taxon>
        <taxon>Astyanax</taxon>
    </lineage>
</organism>
<feature type="domain" description="Laminin EGF-like" evidence="23">
    <location>
        <begin position="813"/>
        <end position="864"/>
    </location>
</feature>
<dbReference type="FunFam" id="2.60.40.10:FF:001030">
    <property type="entry name" value="Usherin"/>
    <property type="match status" value="1"/>
</dbReference>
<feature type="domain" description="Laminin N-terminal" evidence="25">
    <location>
        <begin position="288"/>
        <end position="534"/>
    </location>
</feature>
<feature type="domain" description="Fibronectin type-III" evidence="24">
    <location>
        <begin position="4575"/>
        <end position="4674"/>
    </location>
</feature>
<dbReference type="PROSITE" id="PS50025">
    <property type="entry name" value="LAM_G_DOMAIN"/>
    <property type="match status" value="2"/>
</dbReference>
<dbReference type="GO" id="GO:0007601">
    <property type="term" value="P:visual perception"/>
    <property type="evidence" value="ECO:0007669"/>
    <property type="project" value="UniProtKB-KW"/>
</dbReference>
<dbReference type="InterPro" id="IPR003961">
    <property type="entry name" value="FN3_dom"/>
</dbReference>
<dbReference type="OrthoDB" id="5984158at2759"/>
<feature type="domain" description="Laminin G" evidence="22">
    <location>
        <begin position="1740"/>
        <end position="1919"/>
    </location>
</feature>
<feature type="transmembrane region" description="Helical" evidence="21">
    <location>
        <begin position="5084"/>
        <end position="5106"/>
    </location>
</feature>
<feature type="non-terminal residue" evidence="26">
    <location>
        <position position="5261"/>
    </location>
</feature>
<keyword evidence="21" id="KW-0812">Transmembrane</keyword>
<dbReference type="Proteomes" id="UP000752171">
    <property type="component" value="Unassembled WGS sequence"/>
</dbReference>
<feature type="disulfide bond" evidence="19">
    <location>
        <begin position="953"/>
        <end position="967"/>
    </location>
</feature>
<dbReference type="Pfam" id="PF00053">
    <property type="entry name" value="EGF_laminin"/>
    <property type="match status" value="10"/>
</dbReference>
<evidence type="ECO:0000259" key="25">
    <source>
        <dbReference type="PROSITE" id="PS51117"/>
    </source>
</evidence>
<dbReference type="InterPro" id="IPR013783">
    <property type="entry name" value="Ig-like_fold"/>
</dbReference>
<dbReference type="SMART" id="SM00136">
    <property type="entry name" value="LamNT"/>
    <property type="match status" value="1"/>
</dbReference>
<dbReference type="FunFam" id="2.10.25.10:FF:000224">
    <property type="entry name" value="Usherin"/>
    <property type="match status" value="1"/>
</dbReference>
<dbReference type="SMART" id="SM00180">
    <property type="entry name" value="EGF_Lam"/>
    <property type="match status" value="10"/>
</dbReference>
<keyword evidence="5" id="KW-0964">Secreted</keyword>
<keyword evidence="11 19" id="KW-1015">Disulfide bond</keyword>
<dbReference type="PROSITE" id="PS50027">
    <property type="entry name" value="EGF_LAM_2"/>
    <property type="match status" value="7"/>
</dbReference>
<dbReference type="PANTHER" id="PTHR46957">
    <property type="entry name" value="CYTOKINE RECEPTOR"/>
    <property type="match status" value="1"/>
</dbReference>
<feature type="domain" description="Fibronectin type-III" evidence="24">
    <location>
        <begin position="4487"/>
        <end position="4571"/>
    </location>
</feature>
<dbReference type="PROSITE" id="PS01248">
    <property type="entry name" value="EGF_LAM_1"/>
    <property type="match status" value="2"/>
</dbReference>
<evidence type="ECO:0000313" key="26">
    <source>
        <dbReference type="EMBL" id="KAG9268334.1"/>
    </source>
</evidence>
<feature type="region of interest" description="Disordered" evidence="20">
    <location>
        <begin position="3459"/>
        <end position="3479"/>
    </location>
</feature>
<dbReference type="SMART" id="SM00060">
    <property type="entry name" value="FN3"/>
    <property type="match status" value="33"/>
</dbReference>
<dbReference type="FunFam" id="2.60.40.10:FF:000819">
    <property type="entry name" value="Usherin"/>
    <property type="match status" value="1"/>
</dbReference>
<evidence type="ECO:0000259" key="23">
    <source>
        <dbReference type="PROSITE" id="PS50027"/>
    </source>
</evidence>
<dbReference type="PANTHER" id="PTHR46957:SF7">
    <property type="entry name" value="USHERIN"/>
    <property type="match status" value="1"/>
</dbReference>
<keyword evidence="4" id="KW-1003">Cell membrane</keyword>
<comment type="subcellular location">
    <subcellularLocation>
        <location evidence="1">Cell projection</location>
        <location evidence="1">Stereocilium membrane</location>
    </subcellularLocation>
    <subcellularLocation>
        <location evidence="2">Photoreceptor inner segment</location>
    </subcellularLocation>
    <subcellularLocation>
        <location evidence="3">Secreted</location>
    </subcellularLocation>
</comment>
<evidence type="ECO:0000256" key="15">
    <source>
        <dbReference type="ARBA" id="ARBA00023305"/>
    </source>
</evidence>
<feature type="domain" description="Fibronectin type-III" evidence="24">
    <location>
        <begin position="1267"/>
        <end position="1383"/>
    </location>
</feature>
<feature type="domain" description="Fibronectin type-III" evidence="24">
    <location>
        <begin position="4194"/>
        <end position="4305"/>
    </location>
</feature>
<feature type="domain" description="Fibronectin type-III" evidence="24">
    <location>
        <begin position="2749"/>
        <end position="2843"/>
    </location>
</feature>
<dbReference type="FunFam" id="2.60.40.10:FF:001037">
    <property type="entry name" value="Usherin"/>
    <property type="match status" value="1"/>
</dbReference>
<dbReference type="FunFam" id="2.10.25.10:FF:000094">
    <property type="entry name" value="Laminin subunit alpha-2"/>
    <property type="match status" value="1"/>
</dbReference>
<evidence type="ECO:0000256" key="9">
    <source>
        <dbReference type="ARBA" id="ARBA00022740"/>
    </source>
</evidence>
<feature type="disulfide bond" evidence="19">
    <location>
        <begin position="970"/>
        <end position="982"/>
    </location>
</feature>
<dbReference type="GO" id="GO:0007605">
    <property type="term" value="P:sensory perception of sound"/>
    <property type="evidence" value="ECO:0007669"/>
    <property type="project" value="UniProtKB-KW"/>
</dbReference>
<dbReference type="CDD" id="cd00055">
    <property type="entry name" value="EGF_Lam"/>
    <property type="match status" value="10"/>
</dbReference>
<dbReference type="FunFam" id="2.60.40.10:FF:001285">
    <property type="entry name" value="Usherin"/>
    <property type="match status" value="1"/>
</dbReference>
<feature type="domain" description="Fibronectin type-III" evidence="24">
    <location>
        <begin position="2171"/>
        <end position="2262"/>
    </location>
</feature>
<evidence type="ECO:0000256" key="13">
    <source>
        <dbReference type="ARBA" id="ARBA00023273"/>
    </source>
</evidence>
<dbReference type="FunFam" id="2.10.25.10:FF:000313">
    <property type="entry name" value="Usherin"/>
    <property type="match status" value="1"/>
</dbReference>
<dbReference type="FunFam" id="2.60.40.10:FF:001099">
    <property type="entry name" value="Usherin"/>
    <property type="match status" value="1"/>
</dbReference>
<dbReference type="Gene3D" id="2.60.120.260">
    <property type="entry name" value="Galactose-binding domain-like"/>
    <property type="match status" value="1"/>
</dbReference>
<evidence type="ECO:0000256" key="2">
    <source>
        <dbReference type="ARBA" id="ARBA00004437"/>
    </source>
</evidence>
<feature type="transmembrane region" description="Helical" evidence="21">
    <location>
        <begin position="28"/>
        <end position="46"/>
    </location>
</feature>
<feature type="disulfide bond" evidence="19">
    <location>
        <begin position="941"/>
        <end position="950"/>
    </location>
</feature>
<keyword evidence="13" id="KW-0966">Cell projection</keyword>
<dbReference type="SMART" id="SM00282">
    <property type="entry name" value="LamG"/>
    <property type="match status" value="3"/>
</dbReference>
<feature type="domain" description="Laminin G" evidence="22">
    <location>
        <begin position="1540"/>
        <end position="1735"/>
    </location>
</feature>
<evidence type="ECO:0000256" key="8">
    <source>
        <dbReference type="ARBA" id="ARBA00022737"/>
    </source>
</evidence>
<dbReference type="Pfam" id="PF02210">
    <property type="entry name" value="Laminin_G_2"/>
    <property type="match status" value="2"/>
</dbReference>
<dbReference type="FunFam" id="2.60.40.10:FF:001004">
    <property type="entry name" value="Usherin"/>
    <property type="match status" value="1"/>
</dbReference>
<feature type="domain" description="Fibronectin type-III" evidence="24">
    <location>
        <begin position="3724"/>
        <end position="3814"/>
    </location>
</feature>
<evidence type="ECO:0000256" key="18">
    <source>
        <dbReference type="ARBA" id="ARBA00082367"/>
    </source>
</evidence>
<keyword evidence="10 21" id="KW-0472">Membrane</keyword>
<feature type="disulfide bond" evidence="19">
    <location>
        <begin position="734"/>
        <end position="743"/>
    </location>
</feature>
<feature type="domain" description="Fibronectin type-III" evidence="24">
    <location>
        <begin position="4399"/>
        <end position="4486"/>
    </location>
</feature>
<feature type="region of interest" description="Disordered" evidence="20">
    <location>
        <begin position="4556"/>
        <end position="4576"/>
    </location>
</feature>
<dbReference type="FunFam" id="2.10.25.10:FF:000275">
    <property type="entry name" value="usherin"/>
    <property type="match status" value="2"/>
</dbReference>
<dbReference type="FunFam" id="2.60.40.10:FF:002683">
    <property type="entry name" value="Predicted protein"/>
    <property type="match status" value="1"/>
</dbReference>
<evidence type="ECO:0000256" key="3">
    <source>
        <dbReference type="ARBA" id="ARBA00004613"/>
    </source>
</evidence>
<dbReference type="GO" id="GO:0048513">
    <property type="term" value="P:animal organ development"/>
    <property type="evidence" value="ECO:0007669"/>
    <property type="project" value="UniProtKB-ARBA"/>
</dbReference>
<dbReference type="InterPro" id="IPR000742">
    <property type="entry name" value="EGF"/>
</dbReference>
<feature type="domain" description="Fibronectin type-III" evidence="24">
    <location>
        <begin position="2464"/>
        <end position="2557"/>
    </location>
</feature>
<evidence type="ECO:0000256" key="5">
    <source>
        <dbReference type="ARBA" id="ARBA00022525"/>
    </source>
</evidence>
<feature type="domain" description="Fibronectin type-III" evidence="24">
    <location>
        <begin position="1984"/>
        <end position="2080"/>
    </location>
</feature>
<dbReference type="InterPro" id="IPR008211">
    <property type="entry name" value="Laminin_N"/>
</dbReference>
<feature type="domain" description="Fibronectin type-III" evidence="24">
    <location>
        <begin position="1168"/>
        <end position="1264"/>
    </location>
</feature>
<reference evidence="26 27" key="1">
    <citation type="submission" date="2021-07" db="EMBL/GenBank/DDBJ databases">
        <authorList>
            <person name="Imarazene B."/>
            <person name="Zahm M."/>
            <person name="Klopp C."/>
            <person name="Cabau C."/>
            <person name="Beille S."/>
            <person name="Jouanno E."/>
            <person name="Castinel A."/>
            <person name="Lluch J."/>
            <person name="Gil L."/>
            <person name="Kuchtly C."/>
            <person name="Lopez Roques C."/>
            <person name="Donnadieu C."/>
            <person name="Parrinello H."/>
            <person name="Journot L."/>
            <person name="Du K."/>
            <person name="Schartl M."/>
            <person name="Retaux S."/>
            <person name="Guiguen Y."/>
        </authorList>
    </citation>
    <scope>NUCLEOTIDE SEQUENCE [LARGE SCALE GENOMIC DNA]</scope>
    <source>
        <strain evidence="26">Pach_M1</strain>
        <tissue evidence="26">Testis</tissue>
    </source>
</reference>
<gene>
    <name evidence="26" type="primary">USH2A</name>
    <name evidence="26" type="ORF">AMEX_G17298</name>
</gene>
<feature type="compositionally biased region" description="Polar residues" evidence="20">
    <location>
        <begin position="2733"/>
        <end position="2747"/>
    </location>
</feature>
<dbReference type="SUPFAM" id="SSF57196">
    <property type="entry name" value="EGF/Laminin"/>
    <property type="match status" value="8"/>
</dbReference>
<feature type="domain" description="Fibronectin type-III" evidence="24">
    <location>
        <begin position="3815"/>
        <end position="3908"/>
    </location>
</feature>
<evidence type="ECO:0000256" key="1">
    <source>
        <dbReference type="ARBA" id="ARBA00004289"/>
    </source>
</evidence>
<feature type="compositionally biased region" description="Polar residues" evidence="20">
    <location>
        <begin position="3460"/>
        <end position="3477"/>
    </location>
</feature>
<feature type="domain" description="Laminin EGF-like" evidence="23">
    <location>
        <begin position="711"/>
        <end position="763"/>
    </location>
</feature>
<dbReference type="FunFam" id="2.60.40.10:FF:001176">
    <property type="entry name" value="Usherin"/>
    <property type="match status" value="1"/>
</dbReference>
<proteinExistence type="predicted"/>
<evidence type="ECO:0000256" key="19">
    <source>
        <dbReference type="PROSITE-ProRule" id="PRU00460"/>
    </source>
</evidence>
<evidence type="ECO:0000256" key="21">
    <source>
        <dbReference type="SAM" id="Phobius"/>
    </source>
</evidence>
<feature type="domain" description="Laminin EGF-like" evidence="23">
    <location>
        <begin position="970"/>
        <end position="1025"/>
    </location>
</feature>
<evidence type="ECO:0000256" key="11">
    <source>
        <dbReference type="ARBA" id="ARBA00023157"/>
    </source>
</evidence>
<feature type="disulfide bond" evidence="19">
    <location>
        <begin position="972"/>
        <end position="989"/>
    </location>
</feature>
<dbReference type="Gene3D" id="2.10.25.10">
    <property type="entry name" value="Laminin"/>
    <property type="match status" value="9"/>
</dbReference>
<feature type="domain" description="Fibronectin type-III" evidence="24">
    <location>
        <begin position="2652"/>
        <end position="2748"/>
    </location>
</feature>
<dbReference type="InterPro" id="IPR036116">
    <property type="entry name" value="FN3_sf"/>
</dbReference>
<dbReference type="FunFam" id="2.60.120.200:FF:000126">
    <property type="entry name" value="usherin"/>
    <property type="match status" value="1"/>
</dbReference>
<dbReference type="GO" id="GO:0001917">
    <property type="term" value="C:photoreceptor inner segment"/>
    <property type="evidence" value="ECO:0007669"/>
    <property type="project" value="UniProtKB-SubCell"/>
</dbReference>
<feature type="domain" description="Fibronectin type-III" evidence="24">
    <location>
        <begin position="3046"/>
        <end position="3136"/>
    </location>
</feature>
<comment type="caution">
    <text evidence="26">The sequence shown here is derived from an EMBL/GenBank/DDBJ whole genome shotgun (WGS) entry which is preliminary data.</text>
</comment>
<protein>
    <recommendedName>
        <fullName evidence="16">Usherin</fullName>
    </recommendedName>
    <alternativeName>
        <fullName evidence="17">Usher syndrome type IIa protein homolog</fullName>
    </alternativeName>
    <alternativeName>
        <fullName evidence="18">Usher syndrome type-2A protein homolog</fullName>
    </alternativeName>
</protein>
<keyword evidence="6" id="KW-0716">Sensory transduction</keyword>
<dbReference type="FunFam" id="2.60.40.10:FF:001085">
    <property type="entry name" value="Usherin"/>
    <property type="match status" value="1"/>
</dbReference>
<feature type="domain" description="Fibronectin type-III" evidence="24">
    <location>
        <begin position="4778"/>
        <end position="4871"/>
    </location>
</feature>
<dbReference type="SUPFAM" id="SSF49899">
    <property type="entry name" value="Concanavalin A-like lectins/glucanases"/>
    <property type="match status" value="3"/>
</dbReference>
<feature type="disulfide bond" evidence="19">
    <location>
        <begin position="681"/>
        <end position="690"/>
    </location>
</feature>
<dbReference type="SMART" id="SM00181">
    <property type="entry name" value="EGF"/>
    <property type="match status" value="6"/>
</dbReference>
<feature type="domain" description="Fibronectin type-III" evidence="24">
    <location>
        <begin position="2951"/>
        <end position="3045"/>
    </location>
</feature>
<evidence type="ECO:0000256" key="10">
    <source>
        <dbReference type="ARBA" id="ARBA00023136"/>
    </source>
</evidence>
<dbReference type="InterPro" id="IPR050713">
    <property type="entry name" value="RTP_Phos/Ushers"/>
</dbReference>
<feature type="domain" description="Fibronectin type-III" evidence="24">
    <location>
        <begin position="1387"/>
        <end position="1488"/>
    </location>
</feature>
<dbReference type="SMART" id="SM00560">
    <property type="entry name" value="LamGL"/>
    <property type="match status" value="1"/>
</dbReference>
<dbReference type="FunFam" id="2.60.40.10:FF:001100">
    <property type="entry name" value="Usherin"/>
    <property type="match status" value="1"/>
</dbReference>
<evidence type="ECO:0000256" key="20">
    <source>
        <dbReference type="SAM" id="MobiDB-lite"/>
    </source>
</evidence>
<feature type="disulfide bond" evidence="19">
    <location>
        <begin position="835"/>
        <end position="844"/>
    </location>
</feature>
<dbReference type="InterPro" id="IPR001791">
    <property type="entry name" value="Laminin_G"/>
</dbReference>
<feature type="domain" description="Fibronectin type-III" evidence="24">
    <location>
        <begin position="4873"/>
        <end position="4973"/>
    </location>
</feature>
<dbReference type="GO" id="GO:0005576">
    <property type="term" value="C:extracellular region"/>
    <property type="evidence" value="ECO:0007669"/>
    <property type="project" value="UniProtKB-SubCell"/>
</dbReference>
<feature type="region of interest" description="Disordered" evidence="20">
    <location>
        <begin position="2069"/>
        <end position="2088"/>
    </location>
</feature>
<feature type="disulfide bond" evidence="19">
    <location>
        <begin position="764"/>
        <end position="776"/>
    </location>
</feature>
<keyword evidence="14 19" id="KW-0424">Laminin EGF-like domain</keyword>
<evidence type="ECO:0000256" key="14">
    <source>
        <dbReference type="ARBA" id="ARBA00023292"/>
    </source>
</evidence>
<keyword evidence="8" id="KW-0677">Repeat</keyword>
<dbReference type="PROSITE" id="PS50853">
    <property type="entry name" value="FN3"/>
    <property type="match status" value="32"/>
</dbReference>
<dbReference type="FunFam" id="2.60.40.10:FF:001716">
    <property type="entry name" value="Usherin"/>
    <property type="match status" value="1"/>
</dbReference>
<dbReference type="FunFam" id="2.60.40.10:FF:001168">
    <property type="entry name" value="Usherin"/>
    <property type="match status" value="1"/>
</dbReference>
<dbReference type="Pfam" id="PF00055">
    <property type="entry name" value="Laminin_N"/>
    <property type="match status" value="1"/>
</dbReference>
<feature type="domain" description="Fibronectin type-III" evidence="24">
    <location>
        <begin position="3629"/>
        <end position="3722"/>
    </location>
</feature>
<keyword evidence="15" id="KW-0844">Vision</keyword>
<name>A0A8T2LBR3_ASTMX</name>
<evidence type="ECO:0000256" key="12">
    <source>
        <dbReference type="ARBA" id="ARBA00023180"/>
    </source>
</evidence>
<dbReference type="GO" id="GO:0032391">
    <property type="term" value="C:photoreceptor connecting cilium"/>
    <property type="evidence" value="ECO:0007669"/>
    <property type="project" value="UniProtKB-ARBA"/>
</dbReference>
<feature type="domain" description="Laminin EGF-like" evidence="23">
    <location>
        <begin position="919"/>
        <end position="969"/>
    </location>
</feature>
<dbReference type="Gene3D" id="2.60.40.10">
    <property type="entry name" value="Immunoglobulins"/>
    <property type="match status" value="32"/>
</dbReference>
<dbReference type="Pfam" id="PF13385">
    <property type="entry name" value="Laminin_G_3"/>
    <property type="match status" value="1"/>
</dbReference>
<feature type="disulfide bond" evidence="19">
    <location>
        <begin position="888"/>
        <end position="897"/>
    </location>
</feature>
<evidence type="ECO:0000256" key="4">
    <source>
        <dbReference type="ARBA" id="ARBA00022475"/>
    </source>
</evidence>
<dbReference type="CDD" id="cd00110">
    <property type="entry name" value="LamG"/>
    <property type="match status" value="2"/>
</dbReference>
<feature type="domain" description="Fibronectin type-III" evidence="24">
    <location>
        <begin position="4309"/>
        <end position="4398"/>
    </location>
</feature>
<feature type="domain" description="Laminin EGF-like" evidence="23">
    <location>
        <begin position="658"/>
        <end position="710"/>
    </location>
</feature>
<dbReference type="FunFam" id="2.60.120.200:FF:000111">
    <property type="entry name" value="Usherin"/>
    <property type="match status" value="1"/>
</dbReference>
<dbReference type="PRINTS" id="PR00011">
    <property type="entry name" value="EGFLAMININ"/>
</dbReference>
<feature type="domain" description="Fibronectin type-III" evidence="24">
    <location>
        <begin position="2561"/>
        <end position="2648"/>
    </location>
</feature>
<feature type="disulfide bond" evidence="19">
    <location>
        <begin position="766"/>
        <end position="783"/>
    </location>
</feature>
<feature type="disulfide bond" evidence="19">
    <location>
        <begin position="785"/>
        <end position="794"/>
    </location>
</feature>
<dbReference type="PROSITE" id="PS51117">
    <property type="entry name" value="LAMININ_NTER"/>
    <property type="match status" value="1"/>
</dbReference>
<comment type="caution">
    <text evidence="19">Lacks conserved residue(s) required for the propagation of feature annotation.</text>
</comment>
<dbReference type="InterPro" id="IPR002049">
    <property type="entry name" value="LE_dom"/>
</dbReference>
<feature type="domain" description="Fibronectin type-III" evidence="24">
    <location>
        <begin position="2263"/>
        <end position="2353"/>
    </location>
</feature>
<dbReference type="InterPro" id="IPR013320">
    <property type="entry name" value="ConA-like_dom_sf"/>
</dbReference>
<feature type="region of interest" description="Disordered" evidence="20">
    <location>
        <begin position="2733"/>
        <end position="2754"/>
    </location>
</feature>
<feature type="domain" description="Fibronectin type-III" evidence="24">
    <location>
        <begin position="4108"/>
        <end position="4193"/>
    </location>
</feature>
<feature type="domain" description="Laminin EGF-like" evidence="23">
    <location>
        <begin position="764"/>
        <end position="812"/>
    </location>
</feature>
<evidence type="ECO:0000256" key="6">
    <source>
        <dbReference type="ARBA" id="ARBA00022606"/>
    </source>
</evidence>
<feature type="domain" description="Fibronectin type-III" evidence="24">
    <location>
        <begin position="2847"/>
        <end position="2950"/>
    </location>
</feature>
<feature type="domain" description="Laminin EGF-like" evidence="23">
    <location>
        <begin position="865"/>
        <end position="918"/>
    </location>
</feature>
<dbReference type="GO" id="GO:0048731">
    <property type="term" value="P:system development"/>
    <property type="evidence" value="ECO:0007669"/>
    <property type="project" value="UniProtKB-ARBA"/>
</dbReference>
<feature type="domain" description="Fibronectin type-III" evidence="24">
    <location>
        <begin position="1077"/>
        <end position="1166"/>
    </location>
</feature>
<dbReference type="Pfam" id="PF00041">
    <property type="entry name" value="fn3"/>
    <property type="match status" value="16"/>
</dbReference>
<dbReference type="FunFam" id="2.60.40.10:FF:001211">
    <property type="entry name" value="Usherin"/>
    <property type="match status" value="2"/>
</dbReference>
<evidence type="ECO:0000256" key="17">
    <source>
        <dbReference type="ARBA" id="ARBA00080960"/>
    </source>
</evidence>
<dbReference type="CDD" id="cd00063">
    <property type="entry name" value="FN3"/>
    <property type="match status" value="30"/>
</dbReference>
<dbReference type="FunFam" id="2.60.40.10:FF:001379">
    <property type="entry name" value="Usherin"/>
    <property type="match status" value="1"/>
</dbReference>
<dbReference type="FunFam" id="2.60.40.10:FF:001052">
    <property type="entry name" value="Usherin"/>
    <property type="match status" value="1"/>
</dbReference>
<feature type="domain" description="Fibronectin type-III" evidence="24">
    <location>
        <begin position="3541"/>
        <end position="3628"/>
    </location>
</feature>
<dbReference type="GO" id="GO:0060171">
    <property type="term" value="C:stereocilium membrane"/>
    <property type="evidence" value="ECO:0007669"/>
    <property type="project" value="UniProtKB-SubCell"/>
</dbReference>
<feature type="domain" description="Fibronectin type-III" evidence="24">
    <location>
        <begin position="4679"/>
        <end position="4777"/>
    </location>
</feature>
<evidence type="ECO:0000259" key="24">
    <source>
        <dbReference type="PROSITE" id="PS50853"/>
    </source>
</evidence>
<dbReference type="FunFam" id="2.10.25.10:FF:000090">
    <property type="entry name" value="laminin subunit alpha"/>
    <property type="match status" value="4"/>
</dbReference>
<dbReference type="FunFam" id="2.60.40.10:FF:001227">
    <property type="entry name" value="Usherin"/>
    <property type="match status" value="1"/>
</dbReference>